<evidence type="ECO:0000313" key="2">
    <source>
        <dbReference type="Proteomes" id="UP000055045"/>
    </source>
</evidence>
<reference evidence="1 2" key="1">
    <citation type="submission" date="2015-10" db="EMBL/GenBank/DDBJ databases">
        <title>Genome sequencing of Penicillium freii.</title>
        <authorList>
            <person name="Nguyen H.D."/>
            <person name="Visagie C.M."/>
            <person name="Seifert K.A."/>
        </authorList>
    </citation>
    <scope>NUCLEOTIDE SEQUENCE [LARGE SCALE GENOMIC DNA]</scope>
    <source>
        <strain evidence="1 2">DAOM 242723</strain>
    </source>
</reference>
<name>A0A117NKZ8_PENFR</name>
<dbReference type="Proteomes" id="UP000055045">
    <property type="component" value="Unassembled WGS sequence"/>
</dbReference>
<dbReference type="EMBL" id="LLXE01000433">
    <property type="protein sequence ID" value="KUM56811.1"/>
    <property type="molecule type" value="Genomic_DNA"/>
</dbReference>
<dbReference type="AlphaFoldDB" id="A0A117NKZ8"/>
<comment type="caution">
    <text evidence="1">The sequence shown here is derived from an EMBL/GenBank/DDBJ whole genome shotgun (WGS) entry which is preliminary data.</text>
</comment>
<proteinExistence type="predicted"/>
<gene>
    <name evidence="1" type="ORF">ACN42_g10390</name>
</gene>
<sequence>MNADDDQVVDYPIPTLNNEQLELLMQLRVRRARQLDACRAIMRQAKIIIQRTEFVIAQYAQFSQGACRACLHALFRLEETMDALVTDMAALWAQEQWTRTLEAEIWQQVE</sequence>
<keyword evidence="2" id="KW-1185">Reference proteome</keyword>
<accession>A0A117NKZ8</accession>
<evidence type="ECO:0008006" key="3">
    <source>
        <dbReference type="Google" id="ProtNLM"/>
    </source>
</evidence>
<protein>
    <recommendedName>
        <fullName evidence="3">Up-regulated during septation protein 1 domain-containing protein</fullName>
    </recommendedName>
</protein>
<organism evidence="1 2">
    <name type="scientific">Penicillium freii</name>
    <dbReference type="NCBI Taxonomy" id="48697"/>
    <lineage>
        <taxon>Eukaryota</taxon>
        <taxon>Fungi</taxon>
        <taxon>Dikarya</taxon>
        <taxon>Ascomycota</taxon>
        <taxon>Pezizomycotina</taxon>
        <taxon>Eurotiomycetes</taxon>
        <taxon>Eurotiomycetidae</taxon>
        <taxon>Eurotiales</taxon>
        <taxon>Aspergillaceae</taxon>
        <taxon>Penicillium</taxon>
    </lineage>
</organism>
<evidence type="ECO:0000313" key="1">
    <source>
        <dbReference type="EMBL" id="KUM56811.1"/>
    </source>
</evidence>